<proteinExistence type="predicted"/>
<dbReference type="AlphaFoldDB" id="A0A498I432"/>
<comment type="caution">
    <text evidence="1">The sequence shown here is derived from an EMBL/GenBank/DDBJ whole genome shotgun (WGS) entry which is preliminary data.</text>
</comment>
<evidence type="ECO:0000313" key="1">
    <source>
        <dbReference type="EMBL" id="RXH76835.1"/>
    </source>
</evidence>
<accession>A0A498I432</accession>
<sequence>MALIGVLIALSIRSIKQQNDIESLKVEKASLIKLNKAVKQTFSLRCLRRRSALVPLNFQAQSLLRRSPSFTNNW</sequence>
<dbReference type="Proteomes" id="UP000290289">
    <property type="component" value="Chromosome 14"/>
</dbReference>
<dbReference type="EMBL" id="RDQH01000340">
    <property type="protein sequence ID" value="RXH76835.1"/>
    <property type="molecule type" value="Genomic_DNA"/>
</dbReference>
<keyword evidence="2" id="KW-1185">Reference proteome</keyword>
<reference evidence="1 2" key="1">
    <citation type="submission" date="2018-10" db="EMBL/GenBank/DDBJ databases">
        <title>A high-quality apple genome assembly.</title>
        <authorList>
            <person name="Hu J."/>
        </authorList>
    </citation>
    <scope>NUCLEOTIDE SEQUENCE [LARGE SCALE GENOMIC DNA]</scope>
    <source>
        <strain evidence="2">cv. HFTH1</strain>
        <tissue evidence="1">Young leaf</tissue>
    </source>
</reference>
<name>A0A498I432_MALDO</name>
<protein>
    <submittedName>
        <fullName evidence="1">Uncharacterized protein</fullName>
    </submittedName>
</protein>
<gene>
    <name evidence="1" type="ORF">DVH24_019723</name>
</gene>
<evidence type="ECO:0000313" key="2">
    <source>
        <dbReference type="Proteomes" id="UP000290289"/>
    </source>
</evidence>
<organism evidence="1 2">
    <name type="scientific">Malus domestica</name>
    <name type="common">Apple</name>
    <name type="synonym">Pyrus malus</name>
    <dbReference type="NCBI Taxonomy" id="3750"/>
    <lineage>
        <taxon>Eukaryota</taxon>
        <taxon>Viridiplantae</taxon>
        <taxon>Streptophyta</taxon>
        <taxon>Embryophyta</taxon>
        <taxon>Tracheophyta</taxon>
        <taxon>Spermatophyta</taxon>
        <taxon>Magnoliopsida</taxon>
        <taxon>eudicotyledons</taxon>
        <taxon>Gunneridae</taxon>
        <taxon>Pentapetalae</taxon>
        <taxon>rosids</taxon>
        <taxon>fabids</taxon>
        <taxon>Rosales</taxon>
        <taxon>Rosaceae</taxon>
        <taxon>Amygdaloideae</taxon>
        <taxon>Maleae</taxon>
        <taxon>Malus</taxon>
    </lineage>
</organism>